<name>A0A2R5FD93_9STRA</name>
<organism evidence="1 2">
    <name type="scientific">Hondaea fermentalgiana</name>
    <dbReference type="NCBI Taxonomy" id="2315210"/>
    <lineage>
        <taxon>Eukaryota</taxon>
        <taxon>Sar</taxon>
        <taxon>Stramenopiles</taxon>
        <taxon>Bigyra</taxon>
        <taxon>Labyrinthulomycetes</taxon>
        <taxon>Thraustochytrida</taxon>
        <taxon>Thraustochytriidae</taxon>
        <taxon>Hondaea</taxon>
    </lineage>
</organism>
<gene>
    <name evidence="1" type="ORF">FCC1311_117372</name>
</gene>
<accession>A0A2R5FD93</accession>
<keyword evidence="2" id="KW-1185">Reference proteome</keyword>
<reference evidence="1 2" key="1">
    <citation type="submission" date="2017-12" db="EMBL/GenBank/DDBJ databases">
        <title>Sequencing, de novo assembly and annotation of complete genome of a new Thraustochytrid species, strain FCC1311.</title>
        <authorList>
            <person name="Sedici K."/>
            <person name="Godart F."/>
            <person name="Aiese Cigliano R."/>
            <person name="Sanseverino W."/>
            <person name="Barakat M."/>
            <person name="Ortet P."/>
            <person name="Marechal E."/>
            <person name="Cagnac O."/>
            <person name="Amato A."/>
        </authorList>
    </citation>
    <scope>NUCLEOTIDE SEQUENCE [LARGE SCALE GENOMIC DNA]</scope>
</reference>
<comment type="caution">
    <text evidence="1">The sequence shown here is derived from an EMBL/GenBank/DDBJ whole genome shotgun (WGS) entry which is preliminary data.</text>
</comment>
<dbReference type="Proteomes" id="UP000241890">
    <property type="component" value="Unassembled WGS sequence"/>
</dbReference>
<sequence length="69" mass="7489">MVAHGRDDVLADLKLLPENHFVATIECETPKSRAGVSLNISARGMVAHGRDDVLADLELLPENHFVAVI</sequence>
<proteinExistence type="predicted"/>
<dbReference type="InParanoid" id="A0A2R5FD93"/>
<evidence type="ECO:0000313" key="2">
    <source>
        <dbReference type="Proteomes" id="UP000241890"/>
    </source>
</evidence>
<evidence type="ECO:0000313" key="1">
    <source>
        <dbReference type="EMBL" id="GBG16262.1"/>
    </source>
</evidence>
<dbReference type="AlphaFoldDB" id="A0A2R5FD93"/>
<protein>
    <submittedName>
        <fullName evidence="1">Uncharacterized protein</fullName>
    </submittedName>
</protein>
<dbReference type="EMBL" id="BEYU01001685">
    <property type="protein sequence ID" value="GBG16262.1"/>
    <property type="molecule type" value="Genomic_DNA"/>
</dbReference>